<organism evidence="3 4">
    <name type="scientific">Avrilella dinanensis</name>
    <dbReference type="NCBI Taxonomy" id="2008672"/>
    <lineage>
        <taxon>Bacteria</taxon>
        <taxon>Pseudomonadati</taxon>
        <taxon>Bacteroidota</taxon>
        <taxon>Flavobacteriia</taxon>
        <taxon>Flavobacteriales</taxon>
        <taxon>Flavobacteriaceae</taxon>
        <taxon>Avrilella</taxon>
    </lineage>
</organism>
<evidence type="ECO:0000256" key="2">
    <source>
        <dbReference type="SAM" id="SignalP"/>
    </source>
</evidence>
<keyword evidence="2" id="KW-0732">Signal</keyword>
<dbReference type="AlphaFoldDB" id="A0A2M9R3X6"/>
<dbReference type="EMBL" id="NIPO01000001">
    <property type="protein sequence ID" value="PJR03567.1"/>
    <property type="molecule type" value="Genomic_DNA"/>
</dbReference>
<feature type="signal peptide" evidence="2">
    <location>
        <begin position="1"/>
        <end position="22"/>
    </location>
</feature>
<sequence length="76" mass="8383">MKKQFFVMALLCLSATTFISCSNDDDTEEINRQDQYQTKSTSSTETGIGETNPGNGDDDDDNDKDLGGIKFPNPKK</sequence>
<dbReference type="RefSeq" id="WP_100677135.1">
    <property type="nucleotide sequence ID" value="NZ_NIPO01000001.1"/>
</dbReference>
<keyword evidence="4" id="KW-1185">Reference proteome</keyword>
<proteinExistence type="predicted"/>
<evidence type="ECO:0008006" key="5">
    <source>
        <dbReference type="Google" id="ProtNLM"/>
    </source>
</evidence>
<comment type="caution">
    <text evidence="3">The sequence shown here is derived from an EMBL/GenBank/DDBJ whole genome shotgun (WGS) entry which is preliminary data.</text>
</comment>
<dbReference type="OrthoDB" id="713689at2"/>
<feature type="region of interest" description="Disordered" evidence="1">
    <location>
        <begin position="22"/>
        <end position="76"/>
    </location>
</feature>
<feature type="chain" id="PRO_5014670568" description="Lipoprotein" evidence="2">
    <location>
        <begin position="23"/>
        <end position="76"/>
    </location>
</feature>
<gene>
    <name evidence="3" type="ORF">CDL10_02815</name>
</gene>
<dbReference type="PROSITE" id="PS51257">
    <property type="entry name" value="PROKAR_LIPOPROTEIN"/>
    <property type="match status" value="1"/>
</dbReference>
<name>A0A2M9R3X6_9FLAO</name>
<reference evidence="3 4" key="1">
    <citation type="submission" date="2017-06" db="EMBL/GenBank/DDBJ databases">
        <title>Description of Avrilella dinanensis gen. nov. sp. nov.</title>
        <authorList>
            <person name="Leyer C."/>
            <person name="Sassi M."/>
            <person name="Minet J."/>
            <person name="Kayal S."/>
            <person name="Cattoir V."/>
        </authorList>
    </citation>
    <scope>NUCLEOTIDE SEQUENCE [LARGE SCALE GENOMIC DNA]</scope>
    <source>
        <strain evidence="3 4">UR159</strain>
    </source>
</reference>
<evidence type="ECO:0000256" key="1">
    <source>
        <dbReference type="SAM" id="MobiDB-lite"/>
    </source>
</evidence>
<dbReference type="Proteomes" id="UP000231960">
    <property type="component" value="Unassembled WGS sequence"/>
</dbReference>
<protein>
    <recommendedName>
        <fullName evidence="5">Lipoprotein</fullName>
    </recommendedName>
</protein>
<evidence type="ECO:0000313" key="4">
    <source>
        <dbReference type="Proteomes" id="UP000231960"/>
    </source>
</evidence>
<feature type="compositionally biased region" description="Low complexity" evidence="1">
    <location>
        <begin position="38"/>
        <end position="55"/>
    </location>
</feature>
<evidence type="ECO:0000313" key="3">
    <source>
        <dbReference type="EMBL" id="PJR03567.1"/>
    </source>
</evidence>
<accession>A0A2M9R3X6</accession>